<dbReference type="Pfam" id="PF01292">
    <property type="entry name" value="Ni_hydr_CYTB"/>
    <property type="match status" value="1"/>
</dbReference>
<dbReference type="Proteomes" id="UP000642488">
    <property type="component" value="Unassembled WGS sequence"/>
</dbReference>
<evidence type="ECO:0000256" key="5">
    <source>
        <dbReference type="ARBA" id="ARBA00023136"/>
    </source>
</evidence>
<sequence length="176" mass="20217">MPHRRTVLKWLHWTMLPLLIWFTLVQPKDVTPFGAAAFQFHSVLGLIFVVLALVWTADYLRRGLAGRAGPKLSPPLRRWHQVMHKTIIWGLFCVAFTGFLLGLTSERLLKAGGFLPIAPPLGLRTANDWIGIFHTVQFYALSAFIALHAGFHVWRHLKLRDNALRIMVPKRLHRFL</sequence>
<keyword evidence="4 6" id="KW-1133">Transmembrane helix</keyword>
<evidence type="ECO:0000313" key="9">
    <source>
        <dbReference type="Proteomes" id="UP000642488"/>
    </source>
</evidence>
<dbReference type="EMBL" id="JAEKPD010000001">
    <property type="protein sequence ID" value="MBJ3761157.1"/>
    <property type="molecule type" value="Genomic_DNA"/>
</dbReference>
<evidence type="ECO:0000256" key="1">
    <source>
        <dbReference type="ARBA" id="ARBA00004651"/>
    </source>
</evidence>
<protein>
    <submittedName>
        <fullName evidence="8">Cytochrome b/b6 domain-containing protein</fullName>
    </submittedName>
</protein>
<comment type="subcellular location">
    <subcellularLocation>
        <location evidence="1">Cell membrane</location>
        <topology evidence="1">Multi-pass membrane protein</topology>
    </subcellularLocation>
</comment>
<reference evidence="8" key="1">
    <citation type="submission" date="2020-12" db="EMBL/GenBank/DDBJ databases">
        <title>Bacterial taxonomy.</title>
        <authorList>
            <person name="Pan X."/>
        </authorList>
    </citation>
    <scope>NUCLEOTIDE SEQUENCE</scope>
    <source>
        <strain evidence="8">KCTC 52957</strain>
    </source>
</reference>
<gene>
    <name evidence="8" type="ORF">ILP92_00135</name>
</gene>
<dbReference type="InterPro" id="IPR011577">
    <property type="entry name" value="Cyt_b561_bac/Ni-Hgenase"/>
</dbReference>
<keyword evidence="2" id="KW-1003">Cell membrane</keyword>
<dbReference type="GO" id="GO:0022904">
    <property type="term" value="P:respiratory electron transport chain"/>
    <property type="evidence" value="ECO:0007669"/>
    <property type="project" value="InterPro"/>
</dbReference>
<evidence type="ECO:0000256" key="6">
    <source>
        <dbReference type="SAM" id="Phobius"/>
    </source>
</evidence>
<comment type="caution">
    <text evidence="8">The sequence shown here is derived from an EMBL/GenBank/DDBJ whole genome shotgun (WGS) entry which is preliminary data.</text>
</comment>
<dbReference type="GO" id="GO:0005886">
    <property type="term" value="C:plasma membrane"/>
    <property type="evidence" value="ECO:0007669"/>
    <property type="project" value="UniProtKB-SubCell"/>
</dbReference>
<feature type="domain" description="Cytochrome b561 bacterial/Ni-hydrogenase" evidence="7">
    <location>
        <begin position="6"/>
        <end position="169"/>
    </location>
</feature>
<accession>A0A934IDE9</accession>
<proteinExistence type="predicted"/>
<evidence type="ECO:0000313" key="8">
    <source>
        <dbReference type="EMBL" id="MBJ3761157.1"/>
    </source>
</evidence>
<dbReference type="GO" id="GO:0009055">
    <property type="term" value="F:electron transfer activity"/>
    <property type="evidence" value="ECO:0007669"/>
    <property type="project" value="InterPro"/>
</dbReference>
<feature type="transmembrane region" description="Helical" evidence="6">
    <location>
        <begin position="129"/>
        <end position="151"/>
    </location>
</feature>
<evidence type="ECO:0000256" key="2">
    <source>
        <dbReference type="ARBA" id="ARBA00022475"/>
    </source>
</evidence>
<evidence type="ECO:0000256" key="4">
    <source>
        <dbReference type="ARBA" id="ARBA00022989"/>
    </source>
</evidence>
<organism evidence="8 9">
    <name type="scientific">Palleronia pontilimi</name>
    <dbReference type="NCBI Taxonomy" id="1964209"/>
    <lineage>
        <taxon>Bacteria</taxon>
        <taxon>Pseudomonadati</taxon>
        <taxon>Pseudomonadota</taxon>
        <taxon>Alphaproteobacteria</taxon>
        <taxon>Rhodobacterales</taxon>
        <taxon>Roseobacteraceae</taxon>
        <taxon>Palleronia</taxon>
    </lineage>
</organism>
<keyword evidence="3 6" id="KW-0812">Transmembrane</keyword>
<feature type="transmembrane region" description="Helical" evidence="6">
    <location>
        <begin position="87"/>
        <end position="109"/>
    </location>
</feature>
<feature type="transmembrane region" description="Helical" evidence="6">
    <location>
        <begin position="37"/>
        <end position="57"/>
    </location>
</feature>
<evidence type="ECO:0000259" key="7">
    <source>
        <dbReference type="Pfam" id="PF01292"/>
    </source>
</evidence>
<dbReference type="SUPFAM" id="SSF81342">
    <property type="entry name" value="Transmembrane di-heme cytochromes"/>
    <property type="match status" value="1"/>
</dbReference>
<keyword evidence="9" id="KW-1185">Reference proteome</keyword>
<keyword evidence="5 6" id="KW-0472">Membrane</keyword>
<dbReference type="RefSeq" id="WP_198914341.1">
    <property type="nucleotide sequence ID" value="NZ_JAEKPD010000001.1"/>
</dbReference>
<dbReference type="InterPro" id="IPR016174">
    <property type="entry name" value="Di-haem_cyt_TM"/>
</dbReference>
<evidence type="ECO:0000256" key="3">
    <source>
        <dbReference type="ARBA" id="ARBA00022692"/>
    </source>
</evidence>
<name>A0A934IDE9_9RHOB</name>
<dbReference type="AlphaFoldDB" id="A0A934IDE9"/>